<dbReference type="EMBL" id="QTSX02002197">
    <property type="protein sequence ID" value="KAJ9077463.1"/>
    <property type="molecule type" value="Genomic_DNA"/>
</dbReference>
<accession>A0ACC2TSE0</accession>
<name>A0ACC2TSE0_9FUNG</name>
<dbReference type="Proteomes" id="UP001165960">
    <property type="component" value="Unassembled WGS sequence"/>
</dbReference>
<organism evidence="1 2">
    <name type="scientific">Entomophthora muscae</name>
    <dbReference type="NCBI Taxonomy" id="34485"/>
    <lineage>
        <taxon>Eukaryota</taxon>
        <taxon>Fungi</taxon>
        <taxon>Fungi incertae sedis</taxon>
        <taxon>Zoopagomycota</taxon>
        <taxon>Entomophthoromycotina</taxon>
        <taxon>Entomophthoromycetes</taxon>
        <taxon>Entomophthorales</taxon>
        <taxon>Entomophthoraceae</taxon>
        <taxon>Entomophthora</taxon>
    </lineage>
</organism>
<proteinExistence type="predicted"/>
<reference evidence="1" key="1">
    <citation type="submission" date="2022-04" db="EMBL/GenBank/DDBJ databases">
        <title>Genome of the entomopathogenic fungus Entomophthora muscae.</title>
        <authorList>
            <person name="Elya C."/>
            <person name="Lovett B.R."/>
            <person name="Lee E."/>
            <person name="Macias A.M."/>
            <person name="Hajek A.E."/>
            <person name="De Bivort B.L."/>
            <person name="Kasson M.T."/>
            <person name="De Fine Licht H.H."/>
            <person name="Stajich J.E."/>
        </authorList>
    </citation>
    <scope>NUCLEOTIDE SEQUENCE</scope>
    <source>
        <strain evidence="1">Berkeley</strain>
    </source>
</reference>
<evidence type="ECO:0000313" key="1">
    <source>
        <dbReference type="EMBL" id="KAJ9077463.1"/>
    </source>
</evidence>
<gene>
    <name evidence="1" type="ORF">DSO57_1016588</name>
</gene>
<comment type="caution">
    <text evidence="1">The sequence shown here is derived from an EMBL/GenBank/DDBJ whole genome shotgun (WGS) entry which is preliminary data.</text>
</comment>
<protein>
    <submittedName>
        <fullName evidence="1">Uncharacterized protein</fullName>
    </submittedName>
</protein>
<sequence length="121" mass="13558">MGWQNTLDHHVFILKIHDVALQDDWWAGSISVNDRVNCTNFKGQLHAVTKPSTGILRASLTALELFDPSGYAPPYQLLLRRVGTPSQSAKGTPLYNIPGLNSVKTKPFNYIYSLFKALLTW</sequence>
<keyword evidence="2" id="KW-1185">Reference proteome</keyword>
<evidence type="ECO:0000313" key="2">
    <source>
        <dbReference type="Proteomes" id="UP001165960"/>
    </source>
</evidence>